<keyword evidence="4" id="KW-1185">Reference proteome</keyword>
<gene>
    <name evidence="2" type="ORF">IscW_ISCW009368</name>
</gene>
<sequence>MCTVGGMKPDGVFGRTKVYNEPRRRQPNVEREALFSGNCPNTRRRQYASAPRNKCYPTCAKEPDSSNTLPPKRVTQKRPQKRNPSMGWSRPQTVMPKAASPDVETQEPPLPLRNDGRRICERGLASGIQSRRARPESA</sequence>
<dbReference type="Proteomes" id="UP000001555">
    <property type="component" value="Unassembled WGS sequence"/>
</dbReference>
<evidence type="ECO:0000313" key="4">
    <source>
        <dbReference type="Proteomes" id="UP000001555"/>
    </source>
</evidence>
<proteinExistence type="predicted"/>
<reference evidence="3" key="2">
    <citation type="submission" date="2020-05" db="UniProtKB">
        <authorList>
            <consortium name="EnsemblMetazoa"/>
        </authorList>
    </citation>
    <scope>IDENTIFICATION</scope>
    <source>
        <strain evidence="3">wikel</strain>
    </source>
</reference>
<evidence type="ECO:0000313" key="3">
    <source>
        <dbReference type="EnsemblMetazoa" id="ISCW009368-PA"/>
    </source>
</evidence>
<dbReference type="EMBL" id="ABJB010062317">
    <property type="status" value="NOT_ANNOTATED_CDS"/>
    <property type="molecule type" value="Genomic_DNA"/>
</dbReference>
<reference evidence="2 4" key="1">
    <citation type="submission" date="2008-03" db="EMBL/GenBank/DDBJ databases">
        <title>Annotation of Ixodes scapularis.</title>
        <authorList>
            <consortium name="Ixodes scapularis Genome Project Consortium"/>
            <person name="Caler E."/>
            <person name="Hannick L.I."/>
            <person name="Bidwell S."/>
            <person name="Joardar V."/>
            <person name="Thiagarajan M."/>
            <person name="Amedeo P."/>
            <person name="Galinsky K.J."/>
            <person name="Schobel S."/>
            <person name="Inman J."/>
            <person name="Hostetler J."/>
            <person name="Miller J."/>
            <person name="Hammond M."/>
            <person name="Megy K."/>
            <person name="Lawson D."/>
            <person name="Kodira C."/>
            <person name="Sutton G."/>
            <person name="Meyer J."/>
            <person name="Hill C.A."/>
            <person name="Birren B."/>
            <person name="Nene V."/>
            <person name="Collins F."/>
            <person name="Alarcon-Chaidez F."/>
            <person name="Wikel S."/>
            <person name="Strausberg R."/>
        </authorList>
    </citation>
    <scope>NUCLEOTIDE SEQUENCE [LARGE SCALE GENOMIC DNA]</scope>
    <source>
        <strain evidence="4">Wikel</strain>
        <strain evidence="2">Wikel colony</strain>
    </source>
</reference>
<dbReference type="VEuPathDB" id="VectorBase:ISCI009368"/>
<dbReference type="EnsemblMetazoa" id="ISCW009368-RA">
    <property type="protein sequence ID" value="ISCW009368-PA"/>
    <property type="gene ID" value="ISCW009368"/>
</dbReference>
<dbReference type="InParanoid" id="B7PYE8"/>
<dbReference type="HOGENOM" id="CLU_1857488_0_0_1"/>
<evidence type="ECO:0000256" key="1">
    <source>
        <dbReference type="SAM" id="MobiDB-lite"/>
    </source>
</evidence>
<protein>
    <submittedName>
        <fullName evidence="2 3">Uncharacterized protein</fullName>
    </submittedName>
</protein>
<dbReference type="VEuPathDB" id="VectorBase:ISCW009368"/>
<dbReference type="PaxDb" id="6945-B7PYE8"/>
<feature type="compositionally biased region" description="Basic and acidic residues" evidence="1">
    <location>
        <begin position="18"/>
        <end position="33"/>
    </location>
</feature>
<dbReference type="EMBL" id="DS819759">
    <property type="protein sequence ID" value="EEC11620.1"/>
    <property type="molecule type" value="Genomic_DNA"/>
</dbReference>
<evidence type="ECO:0000313" key="2">
    <source>
        <dbReference type="EMBL" id="EEC11620.1"/>
    </source>
</evidence>
<organism>
    <name type="scientific">Ixodes scapularis</name>
    <name type="common">Black-legged tick</name>
    <name type="synonym">Deer tick</name>
    <dbReference type="NCBI Taxonomy" id="6945"/>
    <lineage>
        <taxon>Eukaryota</taxon>
        <taxon>Metazoa</taxon>
        <taxon>Ecdysozoa</taxon>
        <taxon>Arthropoda</taxon>
        <taxon>Chelicerata</taxon>
        <taxon>Arachnida</taxon>
        <taxon>Acari</taxon>
        <taxon>Parasitiformes</taxon>
        <taxon>Ixodida</taxon>
        <taxon>Ixodoidea</taxon>
        <taxon>Ixodidae</taxon>
        <taxon>Ixodinae</taxon>
        <taxon>Ixodes</taxon>
    </lineage>
</organism>
<name>B7PYE8_IXOSC</name>
<feature type="region of interest" description="Disordered" evidence="1">
    <location>
        <begin position="1"/>
        <end position="138"/>
    </location>
</feature>
<accession>B7PYE8</accession>
<dbReference type="AlphaFoldDB" id="B7PYE8"/>